<organism evidence="1 2">
    <name type="scientific">Fusarium keratoplasticum</name>
    <dbReference type="NCBI Taxonomy" id="1328300"/>
    <lineage>
        <taxon>Eukaryota</taxon>
        <taxon>Fungi</taxon>
        <taxon>Dikarya</taxon>
        <taxon>Ascomycota</taxon>
        <taxon>Pezizomycotina</taxon>
        <taxon>Sordariomycetes</taxon>
        <taxon>Hypocreomycetidae</taxon>
        <taxon>Hypocreales</taxon>
        <taxon>Nectriaceae</taxon>
        <taxon>Fusarium</taxon>
        <taxon>Fusarium solani species complex</taxon>
    </lineage>
</organism>
<evidence type="ECO:0000313" key="2">
    <source>
        <dbReference type="Proteomes" id="UP001065298"/>
    </source>
</evidence>
<keyword evidence="2" id="KW-1185">Reference proteome</keyword>
<accession>A0ACC0QF94</accession>
<sequence>MAGETRDVWVALMGVTGSGKSTFISHCTGQKATVGNGLQSCTRNVEVYSFTYRPGLTVHLVDTPGFDDTNRQDGAVLGEISGWLSKTYTEQIYLSGILYFHRISDIRMQGTGKMNMWLLRKLCGRGAVNKVVLTTTMWELVEESTAEQRLKELEETEEFWGYMKKNGAGVHRHYNNKESALNVLSRFVPQELNVEPEVIKLAIQTELADDHKTLDQTGAGKMLNAEWAQEKESLENELVQVREAIKTATQERDMTMAKLLQEQQEEMKQSVERMRIEQEKLRVTMEQLHAERLAKMREMLEQQRDATESLNADLREKERQRQQEQKRHEEEKLRNKKLAAEQQKTIRGLTAKLSPAQSPSAAEPPPWTPPASEAHKPAGTSRYFEHTHSQDTVFSPHWTLDFTPDGKKLIAGHNQKMISIFSRNDQGQYHITQEFKCWSTSKWKRKKYSRIAVTMRPDGRTFATSADNRRIQIYELDGSGMFRQIQKLDQKAMMMASTPDGEYLVSVTNMFDGKVQVWKGFNAPLTMRCVEEKMVEDLGGSVAKHMVLSSDGRLALVLSDKVILCALDKSTGTLTETQVLPSDLSTIEGLAWAPDGRTLASSGSRKEHVEIWTTGHDGQMQRAAKLDMPFDWCRRMCFSPDGNSLAIAYEFQGWCMWMRDERSHDGWTMVLNRLADQSDPKAMAFHPDGKSIVLAYMKSQFIWSIVRK</sequence>
<reference evidence="1" key="1">
    <citation type="submission" date="2022-06" db="EMBL/GenBank/DDBJ databases">
        <title>Fusarium solani species complex genomes reveal bases of compartmentalisation and animal pathogenesis.</title>
        <authorList>
            <person name="Tsai I.J."/>
        </authorList>
    </citation>
    <scope>NUCLEOTIDE SEQUENCE</scope>
    <source>
        <strain evidence="1">Fu6.1</strain>
    </source>
</reference>
<proteinExistence type="predicted"/>
<gene>
    <name evidence="1" type="ORF">NCS57_01426800</name>
</gene>
<evidence type="ECO:0000313" key="1">
    <source>
        <dbReference type="EMBL" id="KAI8650915.1"/>
    </source>
</evidence>
<comment type="caution">
    <text evidence="1">The sequence shown here is derived from an EMBL/GenBank/DDBJ whole genome shotgun (WGS) entry which is preliminary data.</text>
</comment>
<name>A0ACC0QF94_9HYPO</name>
<protein>
    <submittedName>
        <fullName evidence="1">G domain-containing protein</fullName>
    </submittedName>
</protein>
<dbReference type="EMBL" id="CM046514">
    <property type="protein sequence ID" value="KAI8650915.1"/>
    <property type="molecule type" value="Genomic_DNA"/>
</dbReference>
<dbReference type="Proteomes" id="UP001065298">
    <property type="component" value="Chromosome 12"/>
</dbReference>